<accession>A0A381TCA1</accession>
<reference evidence="3" key="1">
    <citation type="submission" date="2018-05" db="EMBL/GenBank/DDBJ databases">
        <authorList>
            <person name="Lanie J.A."/>
            <person name="Ng W.-L."/>
            <person name="Kazmierczak K.M."/>
            <person name="Andrzejewski T.M."/>
            <person name="Davidsen T.M."/>
            <person name="Wayne K.J."/>
            <person name="Tettelin H."/>
            <person name="Glass J.I."/>
            <person name="Rusch D."/>
            <person name="Podicherti R."/>
            <person name="Tsui H.-C.T."/>
            <person name="Winkler M.E."/>
        </authorList>
    </citation>
    <scope>NUCLEOTIDE SEQUENCE</scope>
</reference>
<evidence type="ECO:0000313" key="3">
    <source>
        <dbReference type="EMBL" id="SVA13344.1"/>
    </source>
</evidence>
<protein>
    <recommendedName>
        <fullName evidence="2">FecR protein domain-containing protein</fullName>
    </recommendedName>
</protein>
<proteinExistence type="predicted"/>
<name>A0A381TCA1_9ZZZZ</name>
<dbReference type="InterPro" id="IPR006860">
    <property type="entry name" value="FecR"/>
</dbReference>
<dbReference type="Pfam" id="PF04773">
    <property type="entry name" value="FecR"/>
    <property type="match status" value="1"/>
</dbReference>
<sequence>MYYSSRKIFLSLLFLINGVIFADKIAVATKVKGMAEIMKVGKKEFNNLKAGSILDDGDKIRTGKSGFVAIIFIDDKSTLKIKENSEAVITGRRTAKDISKKINMDGGTIRASITKQNVDFVIQTPTSVASVKGTDFWMLVDELLGDQVIGLEGQVSLVNTETGQEVMVSIGMTGNSTPDGQIGVSETDASSIPQDPSDDSQEGPSQVRIYLEGPNGEQKVIIIDYQ</sequence>
<dbReference type="PANTHER" id="PTHR38731">
    <property type="entry name" value="LIPL45-RELATED LIPOPROTEIN-RELATED"/>
    <property type="match status" value="1"/>
</dbReference>
<feature type="domain" description="FecR protein" evidence="2">
    <location>
        <begin position="58"/>
        <end position="141"/>
    </location>
</feature>
<dbReference type="PANTHER" id="PTHR38731:SF1">
    <property type="entry name" value="FECR PROTEIN DOMAIN-CONTAINING PROTEIN"/>
    <property type="match status" value="1"/>
</dbReference>
<evidence type="ECO:0000259" key="2">
    <source>
        <dbReference type="Pfam" id="PF04773"/>
    </source>
</evidence>
<dbReference type="AlphaFoldDB" id="A0A381TCA1"/>
<gene>
    <name evidence="3" type="ORF">METZ01_LOCUS66198</name>
</gene>
<dbReference type="Gene3D" id="2.60.120.1440">
    <property type="match status" value="1"/>
</dbReference>
<evidence type="ECO:0000256" key="1">
    <source>
        <dbReference type="SAM" id="MobiDB-lite"/>
    </source>
</evidence>
<feature type="region of interest" description="Disordered" evidence="1">
    <location>
        <begin position="173"/>
        <end position="210"/>
    </location>
</feature>
<dbReference type="EMBL" id="UINC01004306">
    <property type="protein sequence ID" value="SVA13344.1"/>
    <property type="molecule type" value="Genomic_DNA"/>
</dbReference>
<organism evidence="3">
    <name type="scientific">marine metagenome</name>
    <dbReference type="NCBI Taxonomy" id="408172"/>
    <lineage>
        <taxon>unclassified sequences</taxon>
        <taxon>metagenomes</taxon>
        <taxon>ecological metagenomes</taxon>
    </lineage>
</organism>